<keyword evidence="12" id="KW-1185">Reference proteome</keyword>
<evidence type="ECO:0000256" key="8">
    <source>
        <dbReference type="ARBA" id="ARBA00023064"/>
    </source>
</evidence>
<dbReference type="GO" id="GO:0046316">
    <property type="term" value="F:gluconokinase activity"/>
    <property type="evidence" value="ECO:0007669"/>
    <property type="project" value="UniProtKB-EC"/>
</dbReference>
<keyword evidence="7 10" id="KW-0067">ATP-binding</keyword>
<evidence type="ECO:0000256" key="7">
    <source>
        <dbReference type="ARBA" id="ARBA00022840"/>
    </source>
</evidence>
<keyword evidence="8" id="KW-0311">Gluconate utilization</keyword>
<dbReference type="Proteomes" id="UP000253529">
    <property type="component" value="Unassembled WGS sequence"/>
</dbReference>
<comment type="catalytic activity">
    <reaction evidence="9 10">
        <text>D-gluconate + ATP = 6-phospho-D-gluconate + ADP + H(+)</text>
        <dbReference type="Rhea" id="RHEA:19433"/>
        <dbReference type="ChEBI" id="CHEBI:15378"/>
        <dbReference type="ChEBI" id="CHEBI:18391"/>
        <dbReference type="ChEBI" id="CHEBI:30616"/>
        <dbReference type="ChEBI" id="CHEBI:58759"/>
        <dbReference type="ChEBI" id="CHEBI:456216"/>
        <dbReference type="EC" id="2.7.1.12"/>
    </reaction>
</comment>
<dbReference type="GO" id="GO:0005737">
    <property type="term" value="C:cytoplasm"/>
    <property type="evidence" value="ECO:0007669"/>
    <property type="project" value="TreeGrafter"/>
</dbReference>
<dbReference type="GO" id="GO:0019521">
    <property type="term" value="P:D-gluconate metabolic process"/>
    <property type="evidence" value="ECO:0007669"/>
    <property type="project" value="UniProtKB-KW"/>
</dbReference>
<dbReference type="InterPro" id="IPR027417">
    <property type="entry name" value="P-loop_NTPase"/>
</dbReference>
<proteinExistence type="inferred from homology"/>
<dbReference type="FunFam" id="3.40.50.300:FF:000522">
    <property type="entry name" value="Gluconokinase"/>
    <property type="match status" value="1"/>
</dbReference>
<evidence type="ECO:0000256" key="1">
    <source>
        <dbReference type="ARBA" id="ARBA00004761"/>
    </source>
</evidence>
<protein>
    <recommendedName>
        <fullName evidence="3 10">Gluconokinase</fullName>
        <ecNumber evidence="3 10">2.7.1.12</ecNumber>
    </recommendedName>
</protein>
<dbReference type="EMBL" id="QNRK01000009">
    <property type="protein sequence ID" value="RBP14404.1"/>
    <property type="molecule type" value="Genomic_DNA"/>
</dbReference>
<name>A0A366FIA8_9HYPH</name>
<evidence type="ECO:0000256" key="5">
    <source>
        <dbReference type="ARBA" id="ARBA00022741"/>
    </source>
</evidence>
<keyword evidence="6 10" id="KW-0418">Kinase</keyword>
<evidence type="ECO:0000256" key="9">
    <source>
        <dbReference type="ARBA" id="ARBA00048090"/>
    </source>
</evidence>
<dbReference type="GO" id="GO:0005524">
    <property type="term" value="F:ATP binding"/>
    <property type="evidence" value="ECO:0007669"/>
    <property type="project" value="UniProtKB-KW"/>
</dbReference>
<keyword evidence="4 10" id="KW-0808">Transferase</keyword>
<dbReference type="PANTHER" id="PTHR43442:SF3">
    <property type="entry name" value="GLUCONOKINASE-RELATED"/>
    <property type="match status" value="1"/>
</dbReference>
<dbReference type="SUPFAM" id="SSF52540">
    <property type="entry name" value="P-loop containing nucleoside triphosphate hydrolases"/>
    <property type="match status" value="1"/>
</dbReference>
<evidence type="ECO:0000256" key="3">
    <source>
        <dbReference type="ARBA" id="ARBA00012054"/>
    </source>
</evidence>
<evidence type="ECO:0000256" key="6">
    <source>
        <dbReference type="ARBA" id="ARBA00022777"/>
    </source>
</evidence>
<organism evidence="11 12">
    <name type="scientific">Roseiarcus fermentans</name>
    <dbReference type="NCBI Taxonomy" id="1473586"/>
    <lineage>
        <taxon>Bacteria</taxon>
        <taxon>Pseudomonadati</taxon>
        <taxon>Pseudomonadota</taxon>
        <taxon>Alphaproteobacteria</taxon>
        <taxon>Hyphomicrobiales</taxon>
        <taxon>Roseiarcaceae</taxon>
        <taxon>Roseiarcus</taxon>
    </lineage>
</organism>
<dbReference type="InterPro" id="IPR006001">
    <property type="entry name" value="Therm_gnt_kin"/>
</dbReference>
<dbReference type="Gene3D" id="3.40.50.300">
    <property type="entry name" value="P-loop containing nucleotide triphosphate hydrolases"/>
    <property type="match status" value="1"/>
</dbReference>
<dbReference type="CDD" id="cd02021">
    <property type="entry name" value="GntK"/>
    <property type="match status" value="1"/>
</dbReference>
<evidence type="ECO:0000256" key="10">
    <source>
        <dbReference type="RuleBase" id="RU363066"/>
    </source>
</evidence>
<dbReference type="EC" id="2.7.1.12" evidence="3 10"/>
<comment type="caution">
    <text evidence="11">The sequence shown here is derived from an EMBL/GenBank/DDBJ whole genome shotgun (WGS) entry which is preliminary data.</text>
</comment>
<evidence type="ECO:0000256" key="2">
    <source>
        <dbReference type="ARBA" id="ARBA00008420"/>
    </source>
</evidence>
<comment type="similarity">
    <text evidence="2 10">Belongs to the gluconokinase GntK/GntV family.</text>
</comment>
<dbReference type="RefSeq" id="WP_170153146.1">
    <property type="nucleotide sequence ID" value="NZ_QNRK01000009.1"/>
</dbReference>
<gene>
    <name evidence="11" type="ORF">DFR50_109158</name>
</gene>
<evidence type="ECO:0000313" key="11">
    <source>
        <dbReference type="EMBL" id="RBP14404.1"/>
    </source>
</evidence>
<dbReference type="NCBIfam" id="TIGR01313">
    <property type="entry name" value="therm_gnt_kin"/>
    <property type="match status" value="1"/>
</dbReference>
<accession>A0A366FIA8</accession>
<dbReference type="Pfam" id="PF13671">
    <property type="entry name" value="AAA_33"/>
    <property type="match status" value="1"/>
</dbReference>
<evidence type="ECO:0000313" key="12">
    <source>
        <dbReference type="Proteomes" id="UP000253529"/>
    </source>
</evidence>
<sequence length="171" mass="18196">MTGPAQALVIMGVSGSGKSTVGDRLAQRLGWTMAEGDALHPPANVEKMRRGIPLDDADRWPWLDAIGALLKAWAAEGRSGLVTCSALKGSYRERLLAARPDLRFVYLKGSPALLSGRVAARHHEYMPASLLRSQFDTLEEPLPGEPVVTIDAGETPEAEVEAIVTALGLAG</sequence>
<keyword evidence="5 10" id="KW-0547">Nucleotide-binding</keyword>
<dbReference type="AlphaFoldDB" id="A0A366FIA8"/>
<comment type="pathway">
    <text evidence="1">Carbohydrate acid metabolism.</text>
</comment>
<reference evidence="11 12" key="1">
    <citation type="submission" date="2018-06" db="EMBL/GenBank/DDBJ databases">
        <title>Genomic Encyclopedia of Type Strains, Phase IV (KMG-IV): sequencing the most valuable type-strain genomes for metagenomic binning, comparative biology and taxonomic classification.</title>
        <authorList>
            <person name="Goeker M."/>
        </authorList>
    </citation>
    <scope>NUCLEOTIDE SEQUENCE [LARGE SCALE GENOMIC DNA]</scope>
    <source>
        <strain evidence="11 12">DSM 24875</strain>
    </source>
</reference>
<dbReference type="PANTHER" id="PTHR43442">
    <property type="entry name" value="GLUCONOKINASE-RELATED"/>
    <property type="match status" value="1"/>
</dbReference>
<evidence type="ECO:0000256" key="4">
    <source>
        <dbReference type="ARBA" id="ARBA00022679"/>
    </source>
</evidence>